<comment type="function">
    <text evidence="13">DNA polymerase involved in damage-induced mutagenesis and translesion synthesis (TLS). It is not the major replicative DNA polymerase.</text>
</comment>
<keyword evidence="5 13" id="KW-0963">Cytoplasm</keyword>
<evidence type="ECO:0000313" key="17">
    <source>
        <dbReference type="Proteomes" id="UP001314635"/>
    </source>
</evidence>
<evidence type="ECO:0000313" key="16">
    <source>
        <dbReference type="EMBL" id="MBR1136324.1"/>
    </source>
</evidence>
<evidence type="ECO:0000256" key="5">
    <source>
        <dbReference type="ARBA" id="ARBA00022490"/>
    </source>
</evidence>
<evidence type="ECO:0000256" key="12">
    <source>
        <dbReference type="ARBA" id="ARBA00049244"/>
    </source>
</evidence>
<evidence type="ECO:0000256" key="1">
    <source>
        <dbReference type="ARBA" id="ARBA00004496"/>
    </source>
</evidence>
<evidence type="ECO:0000256" key="13">
    <source>
        <dbReference type="HAMAP-Rule" id="MF_01902"/>
    </source>
</evidence>
<dbReference type="InterPro" id="IPR023073">
    <property type="entry name" value="DnaE2"/>
</dbReference>
<gene>
    <name evidence="13" type="primary">dnaE2</name>
    <name evidence="16" type="ORF">JQ619_11150</name>
</gene>
<keyword evidence="8 13" id="KW-0235">DNA replication</keyword>
<comment type="similarity">
    <text evidence="2 13">Belongs to the DNA polymerase type-C family. DnaE2 subfamily.</text>
</comment>
<dbReference type="Proteomes" id="UP001314635">
    <property type="component" value="Unassembled WGS sequence"/>
</dbReference>
<dbReference type="InterPro" id="IPR016195">
    <property type="entry name" value="Pol/histidinol_Pase-like"/>
</dbReference>
<feature type="region of interest" description="Disordered" evidence="14">
    <location>
        <begin position="1152"/>
        <end position="1196"/>
    </location>
</feature>
<organism evidence="16 17">
    <name type="scientific">Bradyrhizobium denitrificans</name>
    <dbReference type="NCBI Taxonomy" id="2734912"/>
    <lineage>
        <taxon>Bacteria</taxon>
        <taxon>Pseudomonadati</taxon>
        <taxon>Pseudomonadota</taxon>
        <taxon>Alphaproteobacteria</taxon>
        <taxon>Hyphomicrobiales</taxon>
        <taxon>Nitrobacteraceae</taxon>
        <taxon>Bradyrhizobium</taxon>
    </lineage>
</organism>
<dbReference type="Pfam" id="PF01336">
    <property type="entry name" value="tRNA_anti-codon"/>
    <property type="match status" value="1"/>
</dbReference>
<name>A0ABS5G4T0_9BRAD</name>
<evidence type="ECO:0000256" key="7">
    <source>
        <dbReference type="ARBA" id="ARBA00022695"/>
    </source>
</evidence>
<dbReference type="Pfam" id="PF17657">
    <property type="entry name" value="DNA_pol3_finger"/>
    <property type="match status" value="1"/>
</dbReference>
<dbReference type="InterPro" id="IPR011708">
    <property type="entry name" value="DNA_pol3_alpha_NTPase_dom"/>
</dbReference>
<dbReference type="InterPro" id="IPR040982">
    <property type="entry name" value="DNA_pol3_finger"/>
</dbReference>
<dbReference type="InterPro" id="IPR029460">
    <property type="entry name" value="DNAPol_HHH"/>
</dbReference>
<accession>A0ABS5G4T0</accession>
<evidence type="ECO:0000256" key="14">
    <source>
        <dbReference type="SAM" id="MobiDB-lite"/>
    </source>
</evidence>
<dbReference type="CDD" id="cd04485">
    <property type="entry name" value="DnaE_OBF"/>
    <property type="match status" value="1"/>
</dbReference>
<evidence type="ECO:0000256" key="10">
    <source>
        <dbReference type="ARBA" id="ARBA00022932"/>
    </source>
</evidence>
<protein>
    <recommendedName>
        <fullName evidence="4 13">Error-prone DNA polymerase</fullName>
        <ecNumber evidence="3 13">2.7.7.7</ecNumber>
    </recommendedName>
</protein>
<evidence type="ECO:0000256" key="3">
    <source>
        <dbReference type="ARBA" id="ARBA00012417"/>
    </source>
</evidence>
<evidence type="ECO:0000256" key="11">
    <source>
        <dbReference type="ARBA" id="ARBA00023204"/>
    </source>
</evidence>
<dbReference type="Gene3D" id="3.20.20.140">
    <property type="entry name" value="Metal-dependent hydrolases"/>
    <property type="match status" value="1"/>
</dbReference>
<dbReference type="InterPro" id="IPR012340">
    <property type="entry name" value="NA-bd_OB-fold"/>
</dbReference>
<dbReference type="EMBL" id="JAFCLK010000009">
    <property type="protein sequence ID" value="MBR1136324.1"/>
    <property type="molecule type" value="Genomic_DNA"/>
</dbReference>
<comment type="subcellular location">
    <subcellularLocation>
        <location evidence="1 13">Cytoplasm</location>
    </subcellularLocation>
</comment>
<comment type="caution">
    <text evidence="16">The sequence shown here is derived from an EMBL/GenBank/DDBJ whole genome shotgun (WGS) entry which is preliminary data.</text>
</comment>
<sequence length="1196" mass="133953">MTPIPYAEIGVTTNFSFLHGGSHPQDYVHQAAEYGLTAIGIADHNTLAGIVRAYSELSNDRLSYKPKLIYGARLVFSCGTPDILVYPRDRAAYGRLCQLLTRGKRGSDLDRVAKGDCRLSFADLFDFIAGQLLVLMPPHRFDEDALGNILARLKDSRADGVWLAASLLYRGDDRRRLARLARLAASSKVPLIATNDVLYHHPQQRMLQDVLTCIREKATIESIGRRLQANAERHLKPGHEMARLFRDYPDAITETIRFTDRIVFSLDQLKYQYPDEPVPPGKTAQGHLEDLTWAGAKTYFGDDLDDRLRAVLNKELALIAELNYAHYFLTVHDIVRYARSQGILCQGRGSAANSAVCYVLGITSVDPTKIDLLFERFISKERLEPPDIDVDFEHSRREEVMQYVYRRYGRHRAAIIATVIHYRPRSAIRDVGKALGLTEDVTAVLADTVWGSWGDGLSDMQVRQAGLDPANPMIRRAVELAAELINFPRHLSQHVGGYVLTQDRLDSYVPIGNAAMDDRTFIEWDKDDVDALSMMKVDVLALGMLTCIRKCFDLIADHKGRRYVLADIKSEDDNEVYQMLQRGDSLGVFQVESRAQMNMLPRLKPRTFYDLVIEVAIVRPGPIQGDMVHPYLRRRNRLEKVTYPSPSPDHGPADELYKVLHKTLGVPLFQEQAMRIAIEAAKFSPEEANGLRRAMATFRNVGTIGSYEEKMVSSMIARGYDPAFAKSCFDQIKGFGSYGFPESHAASFAQLVYVSSWLKCFHPDAFCCALLNSQPMGFYAPAQIVGDARKNGVEIRNIDVSHSFADNTLEETDGKYCAVRLGFRQIDGFRWIDRDEERIRKLSEVVRKAQAAAVSPRSLPAISSVSFRGARRASPESITTIGSMDSGIALRAPRNDSVEAVVPDSQALDEGRGGDAVASLQNDDRDDDWADRIVKARARGPFTSLEDFARDTALPKRALLLLADADAFRSLGLDRRAALWAVRRLPDDVPLPLFEAAIAREQPDEGAKPLPEMPLPEQVVADYQTIRLSLKGHPMEFLRRRFTAEGVLACRDVNDANDRRHIRCAGVVLVRQRPGSAKGVVFMTLEDETGIANIVVWPKVMETFRKEVMGARLVLVEGRIQSSPEKVVHLVAERLVDRSADLALLADDRLGSSAIPQGPMPAEPLNDDRRDHPDNPSQRVSHPRNVRILPRSRDFH</sequence>
<dbReference type="SUPFAM" id="SSF89550">
    <property type="entry name" value="PHP domain-like"/>
    <property type="match status" value="1"/>
</dbReference>
<proteinExistence type="inferred from homology"/>
<keyword evidence="17" id="KW-1185">Reference proteome</keyword>
<dbReference type="InterPro" id="IPR003141">
    <property type="entry name" value="Pol/His_phosphatase_N"/>
</dbReference>
<keyword evidence="10 13" id="KW-0239">DNA-directed DNA polymerase</keyword>
<dbReference type="Pfam" id="PF14579">
    <property type="entry name" value="HHH_6"/>
    <property type="match status" value="1"/>
</dbReference>
<dbReference type="NCBIfam" id="NF004225">
    <property type="entry name" value="PRK05672.1"/>
    <property type="match status" value="1"/>
</dbReference>
<feature type="domain" description="Polymerase/histidinol phosphatase N-terminal" evidence="15">
    <location>
        <begin position="7"/>
        <end position="78"/>
    </location>
</feature>
<dbReference type="Pfam" id="PF02811">
    <property type="entry name" value="PHP"/>
    <property type="match status" value="1"/>
</dbReference>
<dbReference type="InterPro" id="IPR004365">
    <property type="entry name" value="NA-bd_OB_tRNA"/>
</dbReference>
<dbReference type="CDD" id="cd07434">
    <property type="entry name" value="PHP_PolIIIA_DnaE2"/>
    <property type="match status" value="1"/>
</dbReference>
<keyword evidence="11 13" id="KW-0234">DNA repair</keyword>
<dbReference type="InterPro" id="IPR004805">
    <property type="entry name" value="DnaE2/DnaE/PolC"/>
</dbReference>
<dbReference type="NCBIfam" id="TIGR00594">
    <property type="entry name" value="polc"/>
    <property type="match status" value="1"/>
</dbReference>
<evidence type="ECO:0000256" key="4">
    <source>
        <dbReference type="ARBA" id="ARBA00017273"/>
    </source>
</evidence>
<reference evidence="17" key="1">
    <citation type="journal article" date="2021" name="ISME J.">
        <title>Evolutionary origin and ecological implication of a unique nif island in free-living Bradyrhizobium lineages.</title>
        <authorList>
            <person name="Tao J."/>
        </authorList>
    </citation>
    <scope>NUCLEOTIDE SEQUENCE [LARGE SCALE GENOMIC DNA]</scope>
    <source>
        <strain evidence="17">SZCCT0094</strain>
    </source>
</reference>
<keyword evidence="6 13" id="KW-0808">Transferase</keyword>
<evidence type="ECO:0000256" key="9">
    <source>
        <dbReference type="ARBA" id="ARBA00022763"/>
    </source>
</evidence>
<evidence type="ECO:0000259" key="15">
    <source>
        <dbReference type="SMART" id="SM00481"/>
    </source>
</evidence>
<dbReference type="HAMAP" id="MF_01902">
    <property type="entry name" value="DNApol_error_prone"/>
    <property type="match status" value="1"/>
</dbReference>
<dbReference type="Gene3D" id="2.40.50.140">
    <property type="entry name" value="Nucleic acid-binding proteins"/>
    <property type="match status" value="1"/>
</dbReference>
<dbReference type="EC" id="2.7.7.7" evidence="3 13"/>
<evidence type="ECO:0000256" key="2">
    <source>
        <dbReference type="ARBA" id="ARBA00007391"/>
    </source>
</evidence>
<keyword evidence="7 13" id="KW-0548">Nucleotidyltransferase</keyword>
<dbReference type="PANTHER" id="PTHR32294:SF4">
    <property type="entry name" value="ERROR-PRONE DNA POLYMERASE"/>
    <property type="match status" value="1"/>
</dbReference>
<comment type="catalytic activity">
    <reaction evidence="12 13">
        <text>DNA(n) + a 2'-deoxyribonucleoside 5'-triphosphate = DNA(n+1) + diphosphate</text>
        <dbReference type="Rhea" id="RHEA:22508"/>
        <dbReference type="Rhea" id="RHEA-COMP:17339"/>
        <dbReference type="Rhea" id="RHEA-COMP:17340"/>
        <dbReference type="ChEBI" id="CHEBI:33019"/>
        <dbReference type="ChEBI" id="CHEBI:61560"/>
        <dbReference type="ChEBI" id="CHEBI:173112"/>
        <dbReference type="EC" id="2.7.7.7"/>
    </reaction>
</comment>
<keyword evidence="9 13" id="KW-0227">DNA damage</keyword>
<dbReference type="InterPro" id="IPR004013">
    <property type="entry name" value="PHP_dom"/>
</dbReference>
<dbReference type="PANTHER" id="PTHR32294">
    <property type="entry name" value="DNA POLYMERASE III SUBUNIT ALPHA"/>
    <property type="match status" value="1"/>
</dbReference>
<dbReference type="Pfam" id="PF07733">
    <property type="entry name" value="DNA_pol3_alpha"/>
    <property type="match status" value="1"/>
</dbReference>
<dbReference type="RefSeq" id="WP_172236577.1">
    <property type="nucleotide sequence ID" value="NZ_JABFDP010000010.1"/>
</dbReference>
<evidence type="ECO:0000256" key="8">
    <source>
        <dbReference type="ARBA" id="ARBA00022705"/>
    </source>
</evidence>
<dbReference type="SMART" id="SM00481">
    <property type="entry name" value="POLIIIAc"/>
    <property type="match status" value="1"/>
</dbReference>
<evidence type="ECO:0000256" key="6">
    <source>
        <dbReference type="ARBA" id="ARBA00022679"/>
    </source>
</evidence>